<dbReference type="AlphaFoldDB" id="A0A498NIE8"/>
<dbReference type="EMBL" id="QBIY01011445">
    <property type="protein sequence ID" value="RXN31598.1"/>
    <property type="molecule type" value="Genomic_DNA"/>
</dbReference>
<dbReference type="Proteomes" id="UP000290572">
    <property type="component" value="Unassembled WGS sequence"/>
</dbReference>
<gene>
    <name evidence="1" type="ORF">ROHU_016919</name>
</gene>
<evidence type="ECO:0000313" key="2">
    <source>
        <dbReference type="Proteomes" id="UP000290572"/>
    </source>
</evidence>
<reference evidence="1 2" key="1">
    <citation type="submission" date="2018-03" db="EMBL/GenBank/DDBJ databases">
        <title>Draft genome sequence of Rohu Carp (Labeo rohita).</title>
        <authorList>
            <person name="Das P."/>
            <person name="Kushwaha B."/>
            <person name="Joshi C.G."/>
            <person name="Kumar D."/>
            <person name="Nagpure N.S."/>
            <person name="Sahoo L."/>
            <person name="Das S.P."/>
            <person name="Bit A."/>
            <person name="Patnaik S."/>
            <person name="Meher P.K."/>
            <person name="Jayasankar P."/>
            <person name="Koringa P.G."/>
            <person name="Patel N.V."/>
            <person name="Hinsu A.T."/>
            <person name="Kumar R."/>
            <person name="Pandey M."/>
            <person name="Agarwal S."/>
            <person name="Srivastava S."/>
            <person name="Singh M."/>
            <person name="Iquebal M.A."/>
            <person name="Jaiswal S."/>
            <person name="Angadi U.B."/>
            <person name="Kumar N."/>
            <person name="Raza M."/>
            <person name="Shah T.M."/>
            <person name="Rai A."/>
            <person name="Jena J.K."/>
        </authorList>
    </citation>
    <scope>NUCLEOTIDE SEQUENCE [LARGE SCALE GENOMIC DNA]</scope>
    <source>
        <strain evidence="1">DASCIFA01</strain>
        <tissue evidence="1">Testis</tissue>
    </source>
</reference>
<proteinExistence type="predicted"/>
<keyword evidence="2" id="KW-1185">Reference proteome</keyword>
<sequence>MESYRCKQTGPRVFQSLGLDWEADQEESNLIRGESLLQSSFTCWQGCKAAFGLSVKGLRPAEGGGYANESVARGNRVARRTEEFITFTVTSC</sequence>
<comment type="caution">
    <text evidence="1">The sequence shown here is derived from an EMBL/GenBank/DDBJ whole genome shotgun (WGS) entry which is preliminary data.</text>
</comment>
<evidence type="ECO:0000313" key="1">
    <source>
        <dbReference type="EMBL" id="RXN31598.1"/>
    </source>
</evidence>
<accession>A0A498NIE8</accession>
<name>A0A498NIE8_LABRO</name>
<organism evidence="1 2">
    <name type="scientific">Labeo rohita</name>
    <name type="common">Indian major carp</name>
    <name type="synonym">Cyprinus rohita</name>
    <dbReference type="NCBI Taxonomy" id="84645"/>
    <lineage>
        <taxon>Eukaryota</taxon>
        <taxon>Metazoa</taxon>
        <taxon>Chordata</taxon>
        <taxon>Craniata</taxon>
        <taxon>Vertebrata</taxon>
        <taxon>Euteleostomi</taxon>
        <taxon>Actinopterygii</taxon>
        <taxon>Neopterygii</taxon>
        <taxon>Teleostei</taxon>
        <taxon>Ostariophysi</taxon>
        <taxon>Cypriniformes</taxon>
        <taxon>Cyprinidae</taxon>
        <taxon>Labeoninae</taxon>
        <taxon>Labeonini</taxon>
        <taxon>Labeo</taxon>
    </lineage>
</organism>
<protein>
    <submittedName>
        <fullName evidence="1">Uncharacterized protein</fullName>
    </submittedName>
</protein>